<dbReference type="GO" id="GO:0030435">
    <property type="term" value="P:sporulation resulting in formation of a cellular spore"/>
    <property type="evidence" value="ECO:0007669"/>
    <property type="project" value="InterPro"/>
</dbReference>
<keyword evidence="4" id="KW-1185">Reference proteome</keyword>
<dbReference type="Proteomes" id="UP000677305">
    <property type="component" value="Chromosome"/>
</dbReference>
<evidence type="ECO:0000313" key="4">
    <source>
        <dbReference type="Proteomes" id="UP000677305"/>
    </source>
</evidence>
<feature type="chain" id="PRO_5035196482" evidence="1">
    <location>
        <begin position="27"/>
        <end position="530"/>
    </location>
</feature>
<protein>
    <submittedName>
        <fullName evidence="3">SpoIID/LytB domain-containing protein</fullName>
    </submittedName>
</protein>
<evidence type="ECO:0000256" key="1">
    <source>
        <dbReference type="SAM" id="SignalP"/>
    </source>
</evidence>
<feature type="signal peptide" evidence="1">
    <location>
        <begin position="1"/>
        <end position="26"/>
    </location>
</feature>
<evidence type="ECO:0000313" key="3">
    <source>
        <dbReference type="EMBL" id="QUH30752.1"/>
    </source>
</evidence>
<sequence length="530" mass="59785">MKKVFVWCNIVIITITLLCSSSNIYAEDNIIQELRVGLRQLYEEKESITVSNKVLNMGYVVQDEYISEQVFMSNDGFVFRAATFDYLISINSFDTYDKANESVKSLKGQGYKAYVGNASKGIWKIYIEAQNSDEARIFLSKLNGKDGLTYEKVADNGCRTIMELSAGECLVMENTYQYPQFSSMSNDEDTNFIDLGDRQYRGRLEFGRYDESGITAINIVPMNYYLYSVLASEMSPSWPIEALKAQALAARNYAVYYMQRDSKYPNKPYVVCDKTNSQAYKGCSVEHPNTIIAVNETANELIYYQGEVIQATFFSTSGGHTENSENVWNGTVPFMKGVSDIYEMQPAKKPWIVERTSEEIKQRLANYSIDIGDVTDVIPMGYTDSKRVIDLKIVGTQGEHIINKETIRIWLGLYSRKFTLVKEDYSNKKMFNVMAAGSFVKVKNINNVYVATGSNSSRKLSVNDEQLIVVSGHNIDSIPTIAGKKDTYIFVGQGYGHGVGMSQSGAKGMALEGFTYDEILKYYYKGVDIK</sequence>
<gene>
    <name evidence="3" type="ORF">HYG85_18230</name>
</gene>
<feature type="domain" description="Sporulation stage II protein D amidase enhancer LytB N-terminal" evidence="2">
    <location>
        <begin position="211"/>
        <end position="304"/>
    </location>
</feature>
<evidence type="ECO:0000259" key="2">
    <source>
        <dbReference type="Pfam" id="PF08486"/>
    </source>
</evidence>
<dbReference type="PANTHER" id="PTHR30032:SF4">
    <property type="entry name" value="AMIDASE ENHANCER"/>
    <property type="match status" value="1"/>
</dbReference>
<dbReference type="InterPro" id="IPR013486">
    <property type="entry name" value="SpoIID/LytB"/>
</dbReference>
<keyword evidence="1" id="KW-0732">Signal</keyword>
<dbReference type="InterPro" id="IPR051922">
    <property type="entry name" value="Bact_Sporulation_Assoc"/>
</dbReference>
<accession>A0A8J8MD38</accession>
<dbReference type="RefSeq" id="WP_212690880.1">
    <property type="nucleotide sequence ID" value="NZ_CP058561.1"/>
</dbReference>
<dbReference type="AlphaFoldDB" id="A0A8J8MD38"/>
<dbReference type="Pfam" id="PF08486">
    <property type="entry name" value="SpoIID"/>
    <property type="match status" value="1"/>
</dbReference>
<dbReference type="EMBL" id="CP058561">
    <property type="protein sequence ID" value="QUH30752.1"/>
    <property type="molecule type" value="Genomic_DNA"/>
</dbReference>
<dbReference type="NCBIfam" id="TIGR02669">
    <property type="entry name" value="SpoIID_LytB"/>
    <property type="match status" value="1"/>
</dbReference>
<dbReference type="GO" id="GO:0030288">
    <property type="term" value="C:outer membrane-bounded periplasmic space"/>
    <property type="evidence" value="ECO:0007669"/>
    <property type="project" value="TreeGrafter"/>
</dbReference>
<organism evidence="3 4">
    <name type="scientific">Vallitalea guaymasensis</name>
    <dbReference type="NCBI Taxonomy" id="1185412"/>
    <lineage>
        <taxon>Bacteria</taxon>
        <taxon>Bacillati</taxon>
        <taxon>Bacillota</taxon>
        <taxon>Clostridia</taxon>
        <taxon>Lachnospirales</taxon>
        <taxon>Vallitaleaceae</taxon>
        <taxon>Vallitalea</taxon>
    </lineage>
</organism>
<dbReference type="PANTHER" id="PTHR30032">
    <property type="entry name" value="N-ACETYLMURAMOYL-L-ALANINE AMIDASE-RELATED"/>
    <property type="match status" value="1"/>
</dbReference>
<reference evidence="3 4" key="1">
    <citation type="submission" date="2020-07" db="EMBL/GenBank/DDBJ databases">
        <title>Vallitalea guaymasensis genome.</title>
        <authorList>
            <person name="Postec A."/>
        </authorList>
    </citation>
    <scope>NUCLEOTIDE SEQUENCE [LARGE SCALE GENOMIC DNA]</scope>
    <source>
        <strain evidence="3 4">Ra1766G1</strain>
    </source>
</reference>
<proteinExistence type="predicted"/>
<name>A0A8J8MD38_9FIRM</name>
<dbReference type="KEGG" id="vgu:HYG85_18230"/>
<dbReference type="InterPro" id="IPR013693">
    <property type="entry name" value="SpoIID/LytB_N"/>
</dbReference>